<evidence type="ECO:0000256" key="9">
    <source>
        <dbReference type="ARBA" id="ARBA00023012"/>
    </source>
</evidence>
<evidence type="ECO:0000256" key="1">
    <source>
        <dbReference type="ARBA" id="ARBA00000085"/>
    </source>
</evidence>
<comment type="catalytic activity">
    <reaction evidence="1">
        <text>ATP + protein L-histidine = ADP + protein N-phospho-L-histidine.</text>
        <dbReference type="EC" id="2.7.13.3"/>
    </reaction>
</comment>
<evidence type="ECO:0000256" key="8">
    <source>
        <dbReference type="ARBA" id="ARBA00022989"/>
    </source>
</evidence>
<evidence type="ECO:0000256" key="10">
    <source>
        <dbReference type="ARBA" id="ARBA00023136"/>
    </source>
</evidence>
<evidence type="ECO:0000256" key="2">
    <source>
        <dbReference type="ARBA" id="ARBA00004236"/>
    </source>
</evidence>
<reference evidence="15" key="1">
    <citation type="journal article" date="2019" name="Int. J. Syst. Evol. Microbiol.">
        <title>The Global Catalogue of Microorganisms (GCM) 10K type strain sequencing project: providing services to taxonomists for standard genome sequencing and annotation.</title>
        <authorList>
            <consortium name="The Broad Institute Genomics Platform"/>
            <consortium name="The Broad Institute Genome Sequencing Center for Infectious Disease"/>
            <person name="Wu L."/>
            <person name="Ma J."/>
        </authorList>
    </citation>
    <scope>NUCLEOTIDE SEQUENCE [LARGE SCALE GENOMIC DNA]</scope>
    <source>
        <strain evidence="15">JCM 16898</strain>
    </source>
</reference>
<dbReference type="InterPro" id="IPR003594">
    <property type="entry name" value="HATPase_dom"/>
</dbReference>
<dbReference type="Pfam" id="PF02518">
    <property type="entry name" value="HATPase_c"/>
    <property type="match status" value="1"/>
</dbReference>
<dbReference type="SMART" id="SM00388">
    <property type="entry name" value="HisKA"/>
    <property type="match status" value="1"/>
</dbReference>
<dbReference type="EC" id="2.7.13.3" evidence="3"/>
<dbReference type="Gene3D" id="6.10.340.10">
    <property type="match status" value="1"/>
</dbReference>
<organism evidence="14 15">
    <name type="scientific">Amycolatopsis ultiminotia</name>
    <dbReference type="NCBI Taxonomy" id="543629"/>
    <lineage>
        <taxon>Bacteria</taxon>
        <taxon>Bacillati</taxon>
        <taxon>Actinomycetota</taxon>
        <taxon>Actinomycetes</taxon>
        <taxon>Pseudonocardiales</taxon>
        <taxon>Pseudonocardiaceae</taxon>
        <taxon>Amycolatopsis</taxon>
    </lineage>
</organism>
<keyword evidence="9" id="KW-0902">Two-component regulatory system</keyword>
<proteinExistence type="predicted"/>
<dbReference type="EMBL" id="BAAAZN010000005">
    <property type="protein sequence ID" value="GAA3545239.1"/>
    <property type="molecule type" value="Genomic_DNA"/>
</dbReference>
<dbReference type="Pfam" id="PF00672">
    <property type="entry name" value="HAMP"/>
    <property type="match status" value="1"/>
</dbReference>
<dbReference type="PROSITE" id="PS50885">
    <property type="entry name" value="HAMP"/>
    <property type="match status" value="1"/>
</dbReference>
<dbReference type="CDD" id="cd06225">
    <property type="entry name" value="HAMP"/>
    <property type="match status" value="1"/>
</dbReference>
<keyword evidence="15" id="KW-1185">Reference proteome</keyword>
<dbReference type="SUPFAM" id="SSF55874">
    <property type="entry name" value="ATPase domain of HSP90 chaperone/DNA topoisomerase II/histidine kinase"/>
    <property type="match status" value="1"/>
</dbReference>
<keyword evidence="7" id="KW-0418">Kinase</keyword>
<dbReference type="InterPro" id="IPR036097">
    <property type="entry name" value="HisK_dim/P_sf"/>
</dbReference>
<evidence type="ECO:0000256" key="4">
    <source>
        <dbReference type="ARBA" id="ARBA00022553"/>
    </source>
</evidence>
<evidence type="ECO:0000313" key="15">
    <source>
        <dbReference type="Proteomes" id="UP001500689"/>
    </source>
</evidence>
<comment type="caution">
    <text evidence="14">The sequence shown here is derived from an EMBL/GenBank/DDBJ whole genome shotgun (WGS) entry which is preliminary data.</text>
</comment>
<evidence type="ECO:0000256" key="11">
    <source>
        <dbReference type="SAM" id="Phobius"/>
    </source>
</evidence>
<keyword evidence="8 11" id="KW-1133">Transmembrane helix</keyword>
<dbReference type="CDD" id="cd00082">
    <property type="entry name" value="HisKA"/>
    <property type="match status" value="1"/>
</dbReference>
<dbReference type="RefSeq" id="WP_344860154.1">
    <property type="nucleotide sequence ID" value="NZ_BAAAZN010000005.1"/>
</dbReference>
<dbReference type="SMART" id="SM00304">
    <property type="entry name" value="HAMP"/>
    <property type="match status" value="1"/>
</dbReference>
<dbReference type="PRINTS" id="PR00344">
    <property type="entry name" value="BCTRLSENSOR"/>
</dbReference>
<dbReference type="InterPro" id="IPR036890">
    <property type="entry name" value="HATPase_C_sf"/>
</dbReference>
<comment type="subcellular location">
    <subcellularLocation>
        <location evidence="2">Cell membrane</location>
    </subcellularLocation>
</comment>
<dbReference type="Gene3D" id="1.10.287.130">
    <property type="match status" value="1"/>
</dbReference>
<evidence type="ECO:0000256" key="6">
    <source>
        <dbReference type="ARBA" id="ARBA00022692"/>
    </source>
</evidence>
<evidence type="ECO:0000259" key="12">
    <source>
        <dbReference type="PROSITE" id="PS50109"/>
    </source>
</evidence>
<dbReference type="PANTHER" id="PTHR45436">
    <property type="entry name" value="SENSOR HISTIDINE KINASE YKOH"/>
    <property type="match status" value="1"/>
</dbReference>
<dbReference type="PROSITE" id="PS50109">
    <property type="entry name" value="HIS_KIN"/>
    <property type="match status" value="1"/>
</dbReference>
<dbReference type="InterPro" id="IPR050428">
    <property type="entry name" value="TCS_sensor_his_kinase"/>
</dbReference>
<keyword evidence="6 11" id="KW-0812">Transmembrane</keyword>
<evidence type="ECO:0000259" key="13">
    <source>
        <dbReference type="PROSITE" id="PS50885"/>
    </source>
</evidence>
<keyword evidence="14" id="KW-0547">Nucleotide-binding</keyword>
<dbReference type="InterPro" id="IPR003660">
    <property type="entry name" value="HAMP_dom"/>
</dbReference>
<dbReference type="InterPro" id="IPR005467">
    <property type="entry name" value="His_kinase_dom"/>
</dbReference>
<keyword evidence="10 11" id="KW-0472">Membrane</keyword>
<feature type="transmembrane region" description="Helical" evidence="11">
    <location>
        <begin position="99"/>
        <end position="120"/>
    </location>
</feature>
<dbReference type="PANTHER" id="PTHR45436:SF5">
    <property type="entry name" value="SENSOR HISTIDINE KINASE TRCS"/>
    <property type="match status" value="1"/>
</dbReference>
<dbReference type="Proteomes" id="UP001500689">
    <property type="component" value="Unassembled WGS sequence"/>
</dbReference>
<dbReference type="GO" id="GO:0005524">
    <property type="term" value="F:ATP binding"/>
    <property type="evidence" value="ECO:0007669"/>
    <property type="project" value="UniProtKB-KW"/>
</dbReference>
<evidence type="ECO:0000313" key="14">
    <source>
        <dbReference type="EMBL" id="GAA3545239.1"/>
    </source>
</evidence>
<gene>
    <name evidence="14" type="ORF">GCM10022222_31140</name>
</gene>
<dbReference type="SMART" id="SM00387">
    <property type="entry name" value="HATPase_c"/>
    <property type="match status" value="1"/>
</dbReference>
<dbReference type="Pfam" id="PF00512">
    <property type="entry name" value="HisKA"/>
    <property type="match status" value="1"/>
</dbReference>
<evidence type="ECO:0000256" key="7">
    <source>
        <dbReference type="ARBA" id="ARBA00022777"/>
    </source>
</evidence>
<keyword evidence="5" id="KW-0808">Transferase</keyword>
<keyword evidence="14" id="KW-0067">ATP-binding</keyword>
<dbReference type="SUPFAM" id="SSF158472">
    <property type="entry name" value="HAMP domain-like"/>
    <property type="match status" value="1"/>
</dbReference>
<evidence type="ECO:0000256" key="3">
    <source>
        <dbReference type="ARBA" id="ARBA00012438"/>
    </source>
</evidence>
<protein>
    <recommendedName>
        <fullName evidence="3">histidine kinase</fullName>
        <ecNumber evidence="3">2.7.13.3</ecNumber>
    </recommendedName>
</protein>
<feature type="domain" description="Histidine kinase" evidence="12">
    <location>
        <begin position="184"/>
        <end position="392"/>
    </location>
</feature>
<keyword evidence="4" id="KW-0597">Phosphoprotein</keyword>
<accession>A0ABP6W4A1</accession>
<evidence type="ECO:0000256" key="5">
    <source>
        <dbReference type="ARBA" id="ARBA00022679"/>
    </source>
</evidence>
<name>A0ABP6W4A1_9PSEU</name>
<sequence>MSATGSDRKRPRLTVRVKLTALYGALFLAGGVVLLTVTYLLMRSRYPFLVKDASLHARQVGNPPQLELSLSELPPDDPSPAARTEKFATSLGTMTLDTLLLVSGLSLVAVTVIAVAAGWWMSGRVLRPLNTITATARRLSSSNLHERLAFDGPRDELTELAETFDGMLDRLESAFDSQRRFVANASHELRTPLAIQRAAVQIELARNPGPEKAAEVREQLLTANRQIERLIDGLLLLARSDRGLDKRHPVELHTVVGEAVSQYRPEAAQAPVVVETELAETTVLGDRALLTQLAGNLVANAVRHNTSGGTTWVRTDAPGTLTVANTGAMVTEDEIPRLLEPFHRGNGRSAAGSGSGLGLSIVDSIVRAHGGSLTVRPRPDGGMHVVVTIPVD</sequence>
<dbReference type="InterPro" id="IPR003661">
    <property type="entry name" value="HisK_dim/P_dom"/>
</dbReference>
<dbReference type="Gene3D" id="3.30.565.10">
    <property type="entry name" value="Histidine kinase-like ATPase, C-terminal domain"/>
    <property type="match status" value="1"/>
</dbReference>
<dbReference type="SUPFAM" id="SSF47384">
    <property type="entry name" value="Homodimeric domain of signal transducing histidine kinase"/>
    <property type="match status" value="1"/>
</dbReference>
<feature type="domain" description="HAMP" evidence="13">
    <location>
        <begin position="123"/>
        <end position="176"/>
    </location>
</feature>
<dbReference type="CDD" id="cd00075">
    <property type="entry name" value="HATPase"/>
    <property type="match status" value="1"/>
</dbReference>
<feature type="transmembrane region" description="Helical" evidence="11">
    <location>
        <begin position="21"/>
        <end position="42"/>
    </location>
</feature>
<dbReference type="InterPro" id="IPR004358">
    <property type="entry name" value="Sig_transdc_His_kin-like_C"/>
</dbReference>